<evidence type="ECO:0000313" key="2">
    <source>
        <dbReference type="Proteomes" id="UP001478817"/>
    </source>
</evidence>
<dbReference type="Pfam" id="PF14305">
    <property type="entry name" value="ATPgrasp_TupA"/>
    <property type="match status" value="1"/>
</dbReference>
<reference evidence="1 2" key="1">
    <citation type="submission" date="2024-04" db="EMBL/GenBank/DDBJ databases">
        <title>Human intestinal bacterial collection.</title>
        <authorList>
            <person name="Pauvert C."/>
            <person name="Hitch T.C.A."/>
            <person name="Clavel T."/>
        </authorList>
    </citation>
    <scope>NUCLEOTIDE SEQUENCE [LARGE SCALE GENOMIC DNA]</scope>
    <source>
        <strain evidence="1 2">CLA-AA-H197</strain>
    </source>
</reference>
<sequence>MKLKKRFTLSLKNNLRFIPDEAYMRLYFKAKLHYEPNFECPKTFNEKLQWYKLNYHNPVLTQLADKYGVRSFVEERIGSEYLVPLYGVYNAAEEIDLDKLPERFVLKCTHDSQSTFVCTDKSNFDFVDAKKRLGVALHRNWYWQGREWAYLGIPPRIVAEAFLDEPGRTTPTDYKFYCFDGKVALVQTDADRFTNHDMQYFSPEWEQRGDIDHEVSDHAPTKKPVNYELMLELSEALSAGFPHVRVDWYNIAGKPYFGEMTFYTGGGFDSFYALEPQPDVLDCELGELFVLPAGEDVPTLPAKGGLGDDDA</sequence>
<dbReference type="EMBL" id="JBBNGS010000003">
    <property type="protein sequence ID" value="MEQ2637157.1"/>
    <property type="molecule type" value="Genomic_DNA"/>
</dbReference>
<accession>A0ABV1IEV5</accession>
<evidence type="ECO:0000313" key="1">
    <source>
        <dbReference type="EMBL" id="MEQ2637157.1"/>
    </source>
</evidence>
<name>A0ABV1IEV5_9ACTN</name>
<keyword evidence="2" id="KW-1185">Reference proteome</keyword>
<dbReference type="Proteomes" id="UP001478817">
    <property type="component" value="Unassembled WGS sequence"/>
</dbReference>
<protein>
    <submittedName>
        <fullName evidence="1">ATP-grasp fold amidoligase family protein</fullName>
    </submittedName>
</protein>
<dbReference type="RefSeq" id="WP_349181568.1">
    <property type="nucleotide sequence ID" value="NZ_JBBNGS010000003.1"/>
</dbReference>
<proteinExistence type="predicted"/>
<organism evidence="1 2">
    <name type="scientific">Paratractidigestivibacter faecalis</name>
    <dbReference type="NCBI Taxonomy" id="2292441"/>
    <lineage>
        <taxon>Bacteria</taxon>
        <taxon>Bacillati</taxon>
        <taxon>Actinomycetota</taxon>
        <taxon>Coriobacteriia</taxon>
        <taxon>Coriobacteriales</taxon>
        <taxon>Atopobiaceae</taxon>
        <taxon>Paratractidigestivibacter</taxon>
    </lineage>
</organism>
<comment type="caution">
    <text evidence="1">The sequence shown here is derived from an EMBL/GenBank/DDBJ whole genome shotgun (WGS) entry which is preliminary data.</text>
</comment>
<dbReference type="InterPro" id="IPR029465">
    <property type="entry name" value="ATPgrasp_TupA"/>
</dbReference>
<gene>
    <name evidence="1" type="ORF">AAAT05_02155</name>
</gene>